<sequence>MQVSHFHIDCSIEKAVDFIREGYIVQLSWDEEKDLLEKLNHYFVSVSNGYTTKVKGNAIVLKDMQGKNFERLGKYHVNVSAIDNDHNQRLVLHETFEFANFAYKQEFIDKMAHDIARKLNASEEKQERNFSDVFAELYQPWSYPVVLVILVISNDATVYGGYDGLKNPNIRKKDACKHLDISITKCKQVTLKDGDKGIHVFTWPKENEYAEGLIVQLRFSYAYNPHFWYATKIYPLDETSLIEDETKTKTETSQSTSSKYRNSNIFHETKKNIDYTSPTPEMHSNGAEKDHKIMAKSREFAEKVDPQMTGKFGEDE</sequence>
<comment type="caution">
    <text evidence="1">The sequence shown here is derived from an EMBL/GenBank/DDBJ whole genome shotgun (WGS) entry which is preliminary data.</text>
</comment>
<evidence type="ECO:0000313" key="2">
    <source>
        <dbReference type="Proteomes" id="UP001626550"/>
    </source>
</evidence>
<proteinExistence type="predicted"/>
<organism evidence="1 2">
    <name type="scientific">Cichlidogyrus casuarinus</name>
    <dbReference type="NCBI Taxonomy" id="1844966"/>
    <lineage>
        <taxon>Eukaryota</taxon>
        <taxon>Metazoa</taxon>
        <taxon>Spiralia</taxon>
        <taxon>Lophotrochozoa</taxon>
        <taxon>Platyhelminthes</taxon>
        <taxon>Monogenea</taxon>
        <taxon>Monopisthocotylea</taxon>
        <taxon>Dactylogyridea</taxon>
        <taxon>Ancyrocephalidae</taxon>
        <taxon>Cichlidogyrus</taxon>
    </lineage>
</organism>
<protein>
    <submittedName>
        <fullName evidence="1">Uncharacterized protein</fullName>
    </submittedName>
</protein>
<reference evidence="1 2" key="1">
    <citation type="submission" date="2024-11" db="EMBL/GenBank/DDBJ databases">
        <title>Adaptive evolution of stress response genes in parasites aligns with host niche diversity.</title>
        <authorList>
            <person name="Hahn C."/>
            <person name="Resl P."/>
        </authorList>
    </citation>
    <scope>NUCLEOTIDE SEQUENCE [LARGE SCALE GENOMIC DNA]</scope>
    <source>
        <strain evidence="1">EGGRZ-B1_66</strain>
        <tissue evidence="1">Body</tissue>
    </source>
</reference>
<name>A0ABD2PP06_9PLAT</name>
<dbReference type="EMBL" id="JBJKFK010005683">
    <property type="protein sequence ID" value="KAL3308186.1"/>
    <property type="molecule type" value="Genomic_DNA"/>
</dbReference>
<evidence type="ECO:0000313" key="1">
    <source>
        <dbReference type="EMBL" id="KAL3308186.1"/>
    </source>
</evidence>
<accession>A0ABD2PP06</accession>
<dbReference type="Proteomes" id="UP001626550">
    <property type="component" value="Unassembled WGS sequence"/>
</dbReference>
<keyword evidence="2" id="KW-1185">Reference proteome</keyword>
<dbReference type="AlphaFoldDB" id="A0ABD2PP06"/>
<gene>
    <name evidence="1" type="ORF">Ciccas_013286</name>
</gene>